<dbReference type="Pfam" id="PF08689">
    <property type="entry name" value="Med5"/>
    <property type="match status" value="1"/>
</dbReference>
<evidence type="ECO:0000256" key="1">
    <source>
        <dbReference type="ARBA" id="ARBA00004123"/>
    </source>
</evidence>
<comment type="function">
    <text evidence="9">Component of the Mediator complex, a coactivator involved in the regulated transcription of nearly all RNA polymerase II-dependent genes. Mediator functions as a bridge to convey information from gene-specific regulatory proteins to the basal RNA polymerase II transcription machinery. Mediator is recruited to promoters by direct interactions with regulatory proteins and serves as a scaffold for the assembly of a functional preinitiation complex with RNA polymerase II and the general transcription factors.</text>
</comment>
<evidence type="ECO:0000256" key="6">
    <source>
        <dbReference type="ARBA" id="ARBA00023163"/>
    </source>
</evidence>
<evidence type="ECO:0000256" key="4">
    <source>
        <dbReference type="ARBA" id="ARBA00023015"/>
    </source>
</evidence>
<keyword evidence="4 9" id="KW-0805">Transcription regulation</keyword>
<comment type="caution">
    <text evidence="10">The sequence shown here is derived from an EMBL/GenBank/DDBJ whole genome shotgun (WGS) entry which is preliminary data.</text>
</comment>
<evidence type="ECO:0000256" key="3">
    <source>
        <dbReference type="ARBA" id="ARBA00020628"/>
    </source>
</evidence>
<dbReference type="GO" id="GO:0016592">
    <property type="term" value="C:mediator complex"/>
    <property type="evidence" value="ECO:0007669"/>
    <property type="project" value="InterPro"/>
</dbReference>
<dbReference type="GO" id="GO:0003712">
    <property type="term" value="F:transcription coregulator activity"/>
    <property type="evidence" value="ECO:0007669"/>
    <property type="project" value="InterPro"/>
</dbReference>
<keyword evidence="6 9" id="KW-0804">Transcription</keyword>
<dbReference type="PANTHER" id="PTHR35784">
    <property type="entry name" value="MEDIATOR OF RNA POLYMERASE II TRANSCRIPTION SUBUNIT 5"/>
    <property type="match status" value="1"/>
</dbReference>
<organism evidence="10 11">
    <name type="scientific">Oleoguttula mirabilis</name>
    <dbReference type="NCBI Taxonomy" id="1507867"/>
    <lineage>
        <taxon>Eukaryota</taxon>
        <taxon>Fungi</taxon>
        <taxon>Dikarya</taxon>
        <taxon>Ascomycota</taxon>
        <taxon>Pezizomycotina</taxon>
        <taxon>Dothideomycetes</taxon>
        <taxon>Dothideomycetidae</taxon>
        <taxon>Mycosphaerellales</taxon>
        <taxon>Teratosphaeriaceae</taxon>
        <taxon>Oleoguttula</taxon>
    </lineage>
</organism>
<sequence length="1043" mass="113929">MPWMDTAEPANSAAQQWRTVFKHALLKRITAEQLVAPLKELARKHPAAGQEVANVLLGFRAGMRGADDPLLFRYAEHLLRASYLGTGDLLLALLKHSVFGDRSKKANAGNLRSSGLPTCEERMFTLVAQLHLNGTLSTGLADTHQTAHALVQWLHIVSESEYNKQLASAGLHTLDPFSYGMYDALGSLTMSIFGKHSFRAIAKQVWWKERRPAVVRAMVDFDLHVLHWMQSQLSGRLQALSRMPPFVETDPEGRPVVTGQQTLDSVADLPIVRTRAGLYVWLNACLSGRPLTDDMNMLGFLQARYPGDNQTLAVDLLTAAFDVLTNAMLRKEPRQSIKIIRSFICNKVPLLLSIMAAYLAPMTAEACVQMAFMQIAMDALPPITAGATDAREMLKRTRLEFLQACALHGLVSESTIGNIIQEPAMALPRIVRYSKDGLVSQCTTHVGRLEGLAEDLQSMQGNAGAVAGCIVELLNNHCMNKDTMSLKTVCTILIKRIPDMDVVMQYTSPAMMLAPLCSLLHDWVHDQDQTEFTPSYEEFASILLFTLAVVHRYEITIADIPLAGADNFVFQLLDNISSSTPPSNLSEEQSAQLTKWIEGLFATDEHGETSGISDDVMRQCPPQAFYSIVPALFEQSVLACRSNALSIVTFKGGLELLLEPFLLPSLVGGLSWLVKHSWEDNGDADLLLQVLDKLLKPSSSSQETQAMHRAILAMAATPLIRSLQDLLRKRPDLKKATNSLISLLMPYLGHRRTDRSSNAEVQEWAGTPDGGWARCVRNSVRDTVAWTSSIGLSPPTKYTHKMFIGACRSLGPAKVLAAMVAELKDQTAHGSGAQALDVCVAMITAPTVYLAQNDTMTVREHLRLLILDAPNLLKRPLADAEALVRLSRRAEAQLAAPQMAQMTLPMAVQEQSSDQIMHELGLTDANGAPEASVTLSMDPAGDLGQASTADFTTTDFDAAMSSSVNLTAAANQDLANLVSGSNPMQMDPNVFGDLNMGMSQPQQSMSLQGNGNMMADVSNVQTSQEEDIFADLMGDLGDDFSFT</sequence>
<keyword evidence="11" id="KW-1185">Reference proteome</keyword>
<evidence type="ECO:0000313" key="10">
    <source>
        <dbReference type="EMBL" id="KAK4549691.1"/>
    </source>
</evidence>
<keyword evidence="5 9" id="KW-0010">Activator</keyword>
<protein>
    <recommendedName>
        <fullName evidence="3 9">Mediator of RNA polymerase II transcription subunit 5</fullName>
    </recommendedName>
    <alternativeName>
        <fullName evidence="8 9">Mediator complex subunit 5</fullName>
    </alternativeName>
</protein>
<gene>
    <name evidence="9" type="primary">MED5</name>
    <name evidence="10" type="ORF">LTR36_004992</name>
</gene>
<dbReference type="EMBL" id="JAVFHQ010000003">
    <property type="protein sequence ID" value="KAK4549691.1"/>
    <property type="molecule type" value="Genomic_DNA"/>
</dbReference>
<comment type="subunit">
    <text evidence="9">Component of the Mediator complex.</text>
</comment>
<evidence type="ECO:0000313" key="11">
    <source>
        <dbReference type="Proteomes" id="UP001324427"/>
    </source>
</evidence>
<evidence type="ECO:0000256" key="7">
    <source>
        <dbReference type="ARBA" id="ARBA00023242"/>
    </source>
</evidence>
<name>A0AAV9JVR0_9PEZI</name>
<accession>A0AAV9JVR0</accession>
<evidence type="ECO:0000256" key="9">
    <source>
        <dbReference type="RuleBase" id="RU364142"/>
    </source>
</evidence>
<evidence type="ECO:0000256" key="8">
    <source>
        <dbReference type="ARBA" id="ARBA00031256"/>
    </source>
</evidence>
<keyword evidence="7 9" id="KW-0539">Nucleus</keyword>
<evidence type="ECO:0000256" key="5">
    <source>
        <dbReference type="ARBA" id="ARBA00023159"/>
    </source>
</evidence>
<dbReference type="InterPro" id="IPR014801">
    <property type="entry name" value="Mediator_Med5_fun"/>
</dbReference>
<dbReference type="Proteomes" id="UP001324427">
    <property type="component" value="Unassembled WGS sequence"/>
</dbReference>
<comment type="similarity">
    <text evidence="2 9">Belongs to the Mediator complex subunit 5 family.</text>
</comment>
<reference evidence="10 11" key="1">
    <citation type="submission" date="2021-11" db="EMBL/GenBank/DDBJ databases">
        <title>Black yeast isolated from Biological Soil Crust.</title>
        <authorList>
            <person name="Kurbessoian T."/>
        </authorList>
    </citation>
    <scope>NUCLEOTIDE SEQUENCE [LARGE SCALE GENOMIC DNA]</scope>
    <source>
        <strain evidence="10 11">CCFEE 5522</strain>
    </source>
</reference>
<proteinExistence type="inferred from homology"/>
<comment type="subcellular location">
    <subcellularLocation>
        <location evidence="1 9">Nucleus</location>
    </subcellularLocation>
</comment>
<dbReference type="GO" id="GO:0006357">
    <property type="term" value="P:regulation of transcription by RNA polymerase II"/>
    <property type="evidence" value="ECO:0007669"/>
    <property type="project" value="InterPro"/>
</dbReference>
<dbReference type="AlphaFoldDB" id="A0AAV9JVR0"/>
<evidence type="ECO:0000256" key="2">
    <source>
        <dbReference type="ARBA" id="ARBA00008782"/>
    </source>
</evidence>
<dbReference type="PANTHER" id="PTHR35784:SF1">
    <property type="entry name" value="MEDIATOR OF RNA POLYMERASE II TRANSCRIPTION SUBUNIT 5"/>
    <property type="match status" value="1"/>
</dbReference>